<name>H1V110_COLHI</name>
<sequence>AISCQSYLFVIDSKLFIGHVNERTPQGMTCRPQKMSQNGPKFGVSRKLPPAWTTLTPPLQLRRQRGPQ</sequence>
<dbReference type="EMBL" id="CACQ02000942">
    <property type="protein sequence ID" value="CCF33911.1"/>
    <property type="molecule type" value="Genomic_DNA"/>
</dbReference>
<protein>
    <submittedName>
        <fullName evidence="2">Uncharacterized protein</fullName>
    </submittedName>
</protein>
<evidence type="ECO:0000256" key="1">
    <source>
        <dbReference type="SAM" id="MobiDB-lite"/>
    </source>
</evidence>
<gene>
    <name evidence="2" type="ORF">CH063_06007</name>
</gene>
<feature type="region of interest" description="Disordered" evidence="1">
    <location>
        <begin position="27"/>
        <end position="68"/>
    </location>
</feature>
<proteinExistence type="predicted"/>
<organism evidence="2 3">
    <name type="scientific">Colletotrichum higginsianum (strain IMI 349063)</name>
    <name type="common">Crucifer anthracnose fungus</name>
    <dbReference type="NCBI Taxonomy" id="759273"/>
    <lineage>
        <taxon>Eukaryota</taxon>
        <taxon>Fungi</taxon>
        <taxon>Dikarya</taxon>
        <taxon>Ascomycota</taxon>
        <taxon>Pezizomycotina</taxon>
        <taxon>Sordariomycetes</taxon>
        <taxon>Hypocreomycetidae</taxon>
        <taxon>Glomerellales</taxon>
        <taxon>Glomerellaceae</taxon>
        <taxon>Colletotrichum</taxon>
        <taxon>Colletotrichum destructivum species complex</taxon>
    </lineage>
</organism>
<evidence type="ECO:0000313" key="3">
    <source>
        <dbReference type="Proteomes" id="UP000007174"/>
    </source>
</evidence>
<dbReference type="AlphaFoldDB" id="H1V110"/>
<feature type="non-terminal residue" evidence="2">
    <location>
        <position position="68"/>
    </location>
</feature>
<feature type="compositionally biased region" description="Low complexity" evidence="1">
    <location>
        <begin position="48"/>
        <end position="61"/>
    </location>
</feature>
<reference evidence="3" key="1">
    <citation type="journal article" date="2012" name="Nat. Genet.">
        <title>Lifestyle transitions in plant pathogenic Colletotrichum fungi deciphered by genome and transcriptome analyses.</title>
        <authorList>
            <person name="O'Connell R.J."/>
            <person name="Thon M.R."/>
            <person name="Hacquard S."/>
            <person name="Amyotte S.G."/>
            <person name="Kleemann J."/>
            <person name="Torres M.F."/>
            <person name="Damm U."/>
            <person name="Buiate E.A."/>
            <person name="Epstein L."/>
            <person name="Alkan N."/>
            <person name="Altmueller J."/>
            <person name="Alvarado-Balderrama L."/>
            <person name="Bauser C.A."/>
            <person name="Becker C."/>
            <person name="Birren B.W."/>
            <person name="Chen Z."/>
            <person name="Choi J."/>
            <person name="Crouch J.A."/>
            <person name="Duvick J.P."/>
            <person name="Farman M.A."/>
            <person name="Gan P."/>
            <person name="Heiman D."/>
            <person name="Henrissat B."/>
            <person name="Howard R.J."/>
            <person name="Kabbage M."/>
            <person name="Koch C."/>
            <person name="Kracher B."/>
            <person name="Kubo Y."/>
            <person name="Law A.D."/>
            <person name="Lebrun M.-H."/>
            <person name="Lee Y.-H."/>
            <person name="Miyara I."/>
            <person name="Moore N."/>
            <person name="Neumann U."/>
            <person name="Nordstroem K."/>
            <person name="Panaccione D.G."/>
            <person name="Panstruga R."/>
            <person name="Place M."/>
            <person name="Proctor R.H."/>
            <person name="Prusky D."/>
            <person name="Rech G."/>
            <person name="Reinhardt R."/>
            <person name="Rollins J.A."/>
            <person name="Rounsley S."/>
            <person name="Schardl C.L."/>
            <person name="Schwartz D.C."/>
            <person name="Shenoy N."/>
            <person name="Shirasu K."/>
            <person name="Sikhakolli U.R."/>
            <person name="Stueber K."/>
            <person name="Sukno S.A."/>
            <person name="Sweigard J.A."/>
            <person name="Takano Y."/>
            <person name="Takahara H."/>
            <person name="Trail F."/>
            <person name="van der Does H.C."/>
            <person name="Voll L.M."/>
            <person name="Will I."/>
            <person name="Young S."/>
            <person name="Zeng Q."/>
            <person name="Zhang J."/>
            <person name="Zhou S."/>
            <person name="Dickman M.B."/>
            <person name="Schulze-Lefert P."/>
            <person name="Ver Loren van Themaat E."/>
            <person name="Ma L.-J."/>
            <person name="Vaillancourt L.J."/>
        </authorList>
    </citation>
    <scope>NUCLEOTIDE SEQUENCE [LARGE SCALE GENOMIC DNA]</scope>
    <source>
        <strain evidence="3">IMI 349063</strain>
    </source>
</reference>
<dbReference type="HOGENOM" id="CLU_2800874_0_0_1"/>
<evidence type="ECO:0000313" key="2">
    <source>
        <dbReference type="EMBL" id="CCF33911.1"/>
    </source>
</evidence>
<accession>H1V110</accession>
<dbReference type="Proteomes" id="UP000007174">
    <property type="component" value="Unassembled WGS sequence"/>
</dbReference>